<dbReference type="EMBL" id="VIFY01000127">
    <property type="protein sequence ID" value="TQB69973.1"/>
    <property type="molecule type" value="Genomic_DNA"/>
</dbReference>
<dbReference type="Proteomes" id="UP000319663">
    <property type="component" value="Unassembled WGS sequence"/>
</dbReference>
<feature type="region of interest" description="Disordered" evidence="1">
    <location>
        <begin position="104"/>
        <end position="135"/>
    </location>
</feature>
<keyword evidence="3" id="KW-1185">Reference proteome</keyword>
<dbReference type="PANTHER" id="PTHR14614:SF109">
    <property type="entry name" value="RIBOSOMAL LYSINE N-METHYLTRANSFERASE 5"/>
    <property type="match status" value="1"/>
</dbReference>
<dbReference type="SUPFAM" id="SSF53335">
    <property type="entry name" value="S-adenosyl-L-methionine-dependent methyltransferases"/>
    <property type="match status" value="1"/>
</dbReference>
<name>A0A507QQ66_MONPU</name>
<feature type="compositionally biased region" description="Polar residues" evidence="1">
    <location>
        <begin position="226"/>
        <end position="236"/>
    </location>
</feature>
<reference evidence="2 3" key="1">
    <citation type="submission" date="2019-06" db="EMBL/GenBank/DDBJ databases">
        <title>Wine fermentation using esterase from Monascus purpureus.</title>
        <authorList>
            <person name="Geng C."/>
            <person name="Zhang Y."/>
        </authorList>
    </citation>
    <scope>NUCLEOTIDE SEQUENCE [LARGE SCALE GENOMIC DNA]</scope>
    <source>
        <strain evidence="2">HQ1</strain>
    </source>
</reference>
<evidence type="ECO:0000313" key="2">
    <source>
        <dbReference type="EMBL" id="TQB69973.1"/>
    </source>
</evidence>
<sequence length="297" mass="33830">MDLQDFLQSIGEEVDDAEEEWISQPPIKNETETETKKQKQNPLWSHFILSSTSTIVELGCGISGLVGLALAPSVKHYLATDQEYVRKLFWENVYLNAEVAYKHHHPSQRSRGVSHGKKQRTKHKHDHDNRHHPTGIDANINISFTTLDWETDIPSLLKDTIGLGDNDNKDKGFDLLISCDCIYNEALTRPFLRTCAEICRLRPIYTPTDTDIDTNSRKSQPHRQTQKQSESESSANADVPLNPTICVIAQHLRSPEVFETWLREALEDFRVWRVRDEVLSDGLRGGTGNVVHLLALR</sequence>
<dbReference type="AlphaFoldDB" id="A0A507QQ66"/>
<dbReference type="InterPro" id="IPR029063">
    <property type="entry name" value="SAM-dependent_MTases_sf"/>
</dbReference>
<gene>
    <name evidence="2" type="ORF">MPDQ_001074</name>
</gene>
<evidence type="ECO:0000256" key="1">
    <source>
        <dbReference type="SAM" id="MobiDB-lite"/>
    </source>
</evidence>
<dbReference type="InterPro" id="IPR019410">
    <property type="entry name" value="Methyltransf_16"/>
</dbReference>
<feature type="region of interest" description="Disordered" evidence="1">
    <location>
        <begin position="209"/>
        <end position="238"/>
    </location>
</feature>
<dbReference type="PANTHER" id="PTHR14614">
    <property type="entry name" value="HEPATOCELLULAR CARCINOMA-ASSOCIATED ANTIGEN"/>
    <property type="match status" value="1"/>
</dbReference>
<comment type="caution">
    <text evidence="2">The sequence shown here is derived from an EMBL/GenBank/DDBJ whole genome shotgun (WGS) entry which is preliminary data.</text>
</comment>
<evidence type="ECO:0000313" key="3">
    <source>
        <dbReference type="Proteomes" id="UP000319663"/>
    </source>
</evidence>
<proteinExistence type="predicted"/>
<dbReference type="Gene3D" id="3.40.50.150">
    <property type="entry name" value="Vaccinia Virus protein VP39"/>
    <property type="match status" value="1"/>
</dbReference>
<dbReference type="GO" id="GO:0008757">
    <property type="term" value="F:S-adenosylmethionine-dependent methyltransferase activity"/>
    <property type="evidence" value="ECO:0007669"/>
    <property type="project" value="UniProtKB-ARBA"/>
</dbReference>
<dbReference type="Pfam" id="PF10294">
    <property type="entry name" value="Methyltransf_16"/>
    <property type="match status" value="1"/>
</dbReference>
<dbReference type="STRING" id="5098.A0A507QQ66"/>
<dbReference type="GO" id="GO:0032991">
    <property type="term" value="C:protein-containing complex"/>
    <property type="evidence" value="ECO:0007669"/>
    <property type="project" value="TreeGrafter"/>
</dbReference>
<protein>
    <submittedName>
        <fullName evidence="2">Uncharacterized protein</fullName>
    </submittedName>
</protein>
<feature type="compositionally biased region" description="Basic residues" evidence="1">
    <location>
        <begin position="104"/>
        <end position="125"/>
    </location>
</feature>
<dbReference type="GO" id="GO:0005829">
    <property type="term" value="C:cytosol"/>
    <property type="evidence" value="ECO:0007669"/>
    <property type="project" value="TreeGrafter"/>
</dbReference>
<feature type="region of interest" description="Disordered" evidence="1">
    <location>
        <begin position="18"/>
        <end position="39"/>
    </location>
</feature>
<accession>A0A507QQ66</accession>
<organism evidence="2 3">
    <name type="scientific">Monascus purpureus</name>
    <name type="common">Red mold</name>
    <name type="synonym">Monascus anka</name>
    <dbReference type="NCBI Taxonomy" id="5098"/>
    <lineage>
        <taxon>Eukaryota</taxon>
        <taxon>Fungi</taxon>
        <taxon>Dikarya</taxon>
        <taxon>Ascomycota</taxon>
        <taxon>Pezizomycotina</taxon>
        <taxon>Eurotiomycetes</taxon>
        <taxon>Eurotiomycetidae</taxon>
        <taxon>Eurotiales</taxon>
        <taxon>Aspergillaceae</taxon>
        <taxon>Monascus</taxon>
    </lineage>
</organism>